<evidence type="ECO:0000259" key="2">
    <source>
        <dbReference type="Pfam" id="PF03886"/>
    </source>
</evidence>
<dbReference type="Gene3D" id="3.40.50.10610">
    <property type="entry name" value="ABC-type transport auxiliary lipoprotein component"/>
    <property type="match status" value="1"/>
</dbReference>
<keyword evidence="1" id="KW-0732">Signal</keyword>
<keyword evidence="4" id="KW-1185">Reference proteome</keyword>
<evidence type="ECO:0000313" key="4">
    <source>
        <dbReference type="Proteomes" id="UP000181897"/>
    </source>
</evidence>
<accession>A0A1J0WCS8</accession>
<sequence length="188" mass="20267">MKFANRALGFGLILMLAACGDSATRFAVTAPPVDQSERIAFSSVEVRDVSLPTYAASEEIAIQAEDGTLTSSSEVLWADLPERAVALELSQNLARMTGRRVASEPWPFEAFPDARLEVRFAELVARSSGSFRASGQYFVAVTDGRRERSGLFDLSVPFDPKGGPGAIAAARGQLILDLARFIARDGLR</sequence>
<protein>
    <recommendedName>
        <fullName evidence="2">ABC-type transport auxiliary lipoprotein component domain-containing protein</fullName>
    </recommendedName>
</protein>
<feature type="signal peptide" evidence="1">
    <location>
        <begin position="1"/>
        <end position="27"/>
    </location>
</feature>
<dbReference type="STRING" id="1917485.BOO69_00180"/>
<evidence type="ECO:0000256" key="1">
    <source>
        <dbReference type="SAM" id="SignalP"/>
    </source>
</evidence>
<gene>
    <name evidence="3" type="ORF">BOO69_00180</name>
</gene>
<dbReference type="RefSeq" id="WP_071969210.1">
    <property type="nucleotide sequence ID" value="NZ_CP018076.1"/>
</dbReference>
<dbReference type="SUPFAM" id="SSF159594">
    <property type="entry name" value="XCC0632-like"/>
    <property type="match status" value="1"/>
</dbReference>
<dbReference type="PROSITE" id="PS51257">
    <property type="entry name" value="PROKAR_LIPOPROTEIN"/>
    <property type="match status" value="1"/>
</dbReference>
<proteinExistence type="predicted"/>
<name>A0A1J0WCS8_9RHOB</name>
<dbReference type="Proteomes" id="UP000181897">
    <property type="component" value="Chromosome"/>
</dbReference>
<dbReference type="OrthoDB" id="7858211at2"/>
<dbReference type="AlphaFoldDB" id="A0A1J0WCS8"/>
<reference evidence="3 4" key="1">
    <citation type="submission" date="2016-11" db="EMBL/GenBank/DDBJ databases">
        <title>Complete genome sequence of Sulfitobacter sp. AM1-D1, a toxic bacteria associated with marine dinoflagellate Alexandrium minutum in East China Sea.</title>
        <authorList>
            <person name="Yang Q."/>
            <person name="Zhang X."/>
            <person name="Tian X."/>
        </authorList>
    </citation>
    <scope>NUCLEOTIDE SEQUENCE [LARGE SCALE GENOMIC DNA]</scope>
    <source>
        <strain evidence="3 4">AM1-D1</strain>
    </source>
</reference>
<evidence type="ECO:0000313" key="3">
    <source>
        <dbReference type="EMBL" id="APE42000.1"/>
    </source>
</evidence>
<dbReference type="Pfam" id="PF03886">
    <property type="entry name" value="ABC_trans_aux"/>
    <property type="match status" value="1"/>
</dbReference>
<feature type="chain" id="PRO_5013085577" description="ABC-type transport auxiliary lipoprotein component domain-containing protein" evidence="1">
    <location>
        <begin position="28"/>
        <end position="188"/>
    </location>
</feature>
<feature type="domain" description="ABC-type transport auxiliary lipoprotein component" evidence="2">
    <location>
        <begin position="30"/>
        <end position="183"/>
    </location>
</feature>
<dbReference type="EMBL" id="CP018076">
    <property type="protein sequence ID" value="APE42000.1"/>
    <property type="molecule type" value="Genomic_DNA"/>
</dbReference>
<organism evidence="3 4">
    <name type="scientific">Sulfitobacter alexandrii</name>
    <dbReference type="NCBI Taxonomy" id="1917485"/>
    <lineage>
        <taxon>Bacteria</taxon>
        <taxon>Pseudomonadati</taxon>
        <taxon>Pseudomonadota</taxon>
        <taxon>Alphaproteobacteria</taxon>
        <taxon>Rhodobacterales</taxon>
        <taxon>Roseobacteraceae</taxon>
        <taxon>Sulfitobacter</taxon>
    </lineage>
</organism>
<dbReference type="InterPro" id="IPR005586">
    <property type="entry name" value="ABC_trans_aux"/>
</dbReference>
<dbReference type="KEGG" id="suam:BOO69_00180"/>